<dbReference type="InterPro" id="IPR013424">
    <property type="entry name" value="Ice-binding_C"/>
</dbReference>
<keyword evidence="1" id="KW-0732">Signal</keyword>
<name>A0ABV2TJK3_9RHOO</name>
<dbReference type="Pfam" id="PF07589">
    <property type="entry name" value="PEP-CTERM"/>
    <property type="match status" value="1"/>
</dbReference>
<protein>
    <submittedName>
        <fullName evidence="3">PEP-CTERM sorting domain-containing protein</fullName>
    </submittedName>
</protein>
<organism evidence="3 4">
    <name type="scientific">Uliginosibacterium flavum</name>
    <dbReference type="NCBI Taxonomy" id="1396831"/>
    <lineage>
        <taxon>Bacteria</taxon>
        <taxon>Pseudomonadati</taxon>
        <taxon>Pseudomonadota</taxon>
        <taxon>Betaproteobacteria</taxon>
        <taxon>Rhodocyclales</taxon>
        <taxon>Zoogloeaceae</taxon>
        <taxon>Uliginosibacterium</taxon>
    </lineage>
</organism>
<evidence type="ECO:0000259" key="2">
    <source>
        <dbReference type="Pfam" id="PF07589"/>
    </source>
</evidence>
<keyword evidence="4" id="KW-1185">Reference proteome</keyword>
<sequence length="220" mass="22655">MNQIRKMLGLVGVSALLAAQVNLAQAATYSGTLDFAGATPAPVTLNTDAGVATINAGMAIQRFDLGSLLDGSNTQITFTQGNVNTYTTLLGVLFASAPNDALLNNPASIGGLLDPASNADSWLNTNVSSWNYLAWGNVLTNNGSTNINALYSAPLNFTVGTNYYAFVLGGSAYTAAGIGDSNAAFSLNVTAVPEPEIWTSMVVGLGLLGLFGRRRQAAAV</sequence>
<dbReference type="Proteomes" id="UP001549691">
    <property type="component" value="Unassembled WGS sequence"/>
</dbReference>
<evidence type="ECO:0000313" key="3">
    <source>
        <dbReference type="EMBL" id="MET7014104.1"/>
    </source>
</evidence>
<evidence type="ECO:0000256" key="1">
    <source>
        <dbReference type="SAM" id="SignalP"/>
    </source>
</evidence>
<feature type="domain" description="Ice-binding protein C-terminal" evidence="2">
    <location>
        <begin position="191"/>
        <end position="215"/>
    </location>
</feature>
<dbReference type="EMBL" id="JBEWZI010000006">
    <property type="protein sequence ID" value="MET7014104.1"/>
    <property type="molecule type" value="Genomic_DNA"/>
</dbReference>
<comment type="caution">
    <text evidence="3">The sequence shown here is derived from an EMBL/GenBank/DDBJ whole genome shotgun (WGS) entry which is preliminary data.</text>
</comment>
<dbReference type="RefSeq" id="WP_354600560.1">
    <property type="nucleotide sequence ID" value="NZ_JBEWZI010000006.1"/>
</dbReference>
<accession>A0ABV2TJK3</accession>
<reference evidence="3 4" key="1">
    <citation type="submission" date="2024-07" db="EMBL/GenBank/DDBJ databases">
        <title>Uliginosibacterium flavum JJ3220;KACC:17644.</title>
        <authorList>
            <person name="Kim M.K."/>
        </authorList>
    </citation>
    <scope>NUCLEOTIDE SEQUENCE [LARGE SCALE GENOMIC DNA]</scope>
    <source>
        <strain evidence="3 4">KACC:17644</strain>
    </source>
</reference>
<feature type="chain" id="PRO_5046082675" evidence="1">
    <location>
        <begin position="27"/>
        <end position="220"/>
    </location>
</feature>
<gene>
    <name evidence="3" type="ORF">ABXR19_07865</name>
</gene>
<proteinExistence type="predicted"/>
<feature type="signal peptide" evidence="1">
    <location>
        <begin position="1"/>
        <end position="26"/>
    </location>
</feature>
<evidence type="ECO:0000313" key="4">
    <source>
        <dbReference type="Proteomes" id="UP001549691"/>
    </source>
</evidence>